<evidence type="ECO:0000259" key="9">
    <source>
        <dbReference type="Pfam" id="PF20791"/>
    </source>
</evidence>
<dbReference type="Pfam" id="PF01643">
    <property type="entry name" value="Acyl-ACP_TE"/>
    <property type="match status" value="1"/>
</dbReference>
<accession>A0A7Y8Y475</accession>
<keyword evidence="11" id="KW-1185">Reference proteome</keyword>
<evidence type="ECO:0000256" key="2">
    <source>
        <dbReference type="ARBA" id="ARBA00022516"/>
    </source>
</evidence>
<evidence type="ECO:0000256" key="1">
    <source>
        <dbReference type="ARBA" id="ARBA00006500"/>
    </source>
</evidence>
<comment type="similarity">
    <text evidence="1">Belongs to the acyl-ACP thioesterase family.</text>
</comment>
<evidence type="ECO:0000256" key="6">
    <source>
        <dbReference type="ARBA" id="ARBA00023098"/>
    </source>
</evidence>
<dbReference type="PANTHER" id="PTHR31727">
    <property type="entry name" value="OLEOYL-ACYL CARRIER PROTEIN THIOESTERASE 1, CHLOROPLASTIC"/>
    <property type="match status" value="1"/>
</dbReference>
<dbReference type="Proteomes" id="UP000535020">
    <property type="component" value="Unassembled WGS sequence"/>
</dbReference>
<dbReference type="Pfam" id="PF20791">
    <property type="entry name" value="Acyl-ACP_TE_C"/>
    <property type="match status" value="1"/>
</dbReference>
<keyword evidence="7" id="KW-0275">Fatty acid biosynthesis</keyword>
<dbReference type="AlphaFoldDB" id="A0A7Y8Y475"/>
<keyword evidence="5" id="KW-0809">Transit peptide</keyword>
<dbReference type="Gene3D" id="3.10.129.10">
    <property type="entry name" value="Hotdog Thioesterase"/>
    <property type="match status" value="1"/>
</dbReference>
<evidence type="ECO:0000259" key="8">
    <source>
        <dbReference type="Pfam" id="PF01643"/>
    </source>
</evidence>
<dbReference type="InterPro" id="IPR029069">
    <property type="entry name" value="HotDog_dom_sf"/>
</dbReference>
<dbReference type="PANTHER" id="PTHR31727:SF6">
    <property type="entry name" value="OLEOYL-ACYL CARRIER PROTEIN THIOESTERASE 1, CHLOROPLASTIC"/>
    <property type="match status" value="1"/>
</dbReference>
<dbReference type="GO" id="GO:0016297">
    <property type="term" value="F:fatty acyl-[ACP] hydrolase activity"/>
    <property type="evidence" value="ECO:0007669"/>
    <property type="project" value="InterPro"/>
</dbReference>
<name>A0A7Y8Y475_9FLAO</name>
<dbReference type="InterPro" id="IPR045023">
    <property type="entry name" value="FATA/B"/>
</dbReference>
<feature type="domain" description="Acyl-ACP thioesterase N-terminal hotdog" evidence="8">
    <location>
        <begin position="10"/>
        <end position="127"/>
    </location>
</feature>
<sequence length="243" mass="27740">MPIAENFTSVFSHERRIDFTQCLPNGFLRLTDLCNMLQLAAGEHAELGGIAFSDMQAHGQAWVLSRMRVEILQLPKWKDVVTIKTWIVNLENSRSVRALEMYLGDLKIVSCETFWAVFNTKTRRPEALALPTDHFEKFEQNHSTQERTSKVDLTQLSNKLADHKVLLSDLDIVNHANNVKYLEWCLDYFDAKTLLKNQVKAIDMNFMKELVLGDEVEISSDANSETFGILKDGKACFGLRISL</sequence>
<dbReference type="SUPFAM" id="SSF54637">
    <property type="entry name" value="Thioesterase/thiol ester dehydrase-isomerase"/>
    <property type="match status" value="2"/>
</dbReference>
<protein>
    <submittedName>
        <fullName evidence="10">Acyl-[acyl-carrier-protein] thioesterase</fullName>
    </submittedName>
</protein>
<reference evidence="10 11" key="1">
    <citation type="submission" date="2020-07" db="EMBL/GenBank/DDBJ databases">
        <authorList>
            <person name="Sun Q."/>
        </authorList>
    </citation>
    <scope>NUCLEOTIDE SEQUENCE [LARGE SCALE GENOMIC DNA]</scope>
    <source>
        <strain evidence="10 11">MAH-1</strain>
    </source>
</reference>
<evidence type="ECO:0000256" key="5">
    <source>
        <dbReference type="ARBA" id="ARBA00022946"/>
    </source>
</evidence>
<dbReference type="InterPro" id="IPR002864">
    <property type="entry name" value="Acyl-ACP_thioesterase_NHD"/>
</dbReference>
<evidence type="ECO:0000256" key="3">
    <source>
        <dbReference type="ARBA" id="ARBA00022801"/>
    </source>
</evidence>
<comment type="caution">
    <text evidence="10">The sequence shown here is derived from an EMBL/GenBank/DDBJ whole genome shotgun (WGS) entry which is preliminary data.</text>
</comment>
<keyword evidence="2" id="KW-0444">Lipid biosynthesis</keyword>
<dbReference type="RefSeq" id="WP_176007103.1">
    <property type="nucleotide sequence ID" value="NZ_JABWMI010000018.1"/>
</dbReference>
<gene>
    <name evidence="10" type="ORF">HZF10_15320</name>
</gene>
<dbReference type="CDD" id="cd00586">
    <property type="entry name" value="4HBT"/>
    <property type="match status" value="1"/>
</dbReference>
<dbReference type="InterPro" id="IPR049427">
    <property type="entry name" value="Acyl-ACP_TE_C"/>
</dbReference>
<proteinExistence type="inferred from homology"/>
<keyword evidence="3" id="KW-0378">Hydrolase</keyword>
<dbReference type="EMBL" id="JACBJI010000007">
    <property type="protein sequence ID" value="NYA72299.1"/>
    <property type="molecule type" value="Genomic_DNA"/>
</dbReference>
<evidence type="ECO:0000313" key="11">
    <source>
        <dbReference type="Proteomes" id="UP000535020"/>
    </source>
</evidence>
<keyword evidence="6" id="KW-0443">Lipid metabolism</keyword>
<organism evidence="10 11">
    <name type="scientific">Flavobacterium agri</name>
    <dbReference type="NCBI Taxonomy" id="2743471"/>
    <lineage>
        <taxon>Bacteria</taxon>
        <taxon>Pseudomonadati</taxon>
        <taxon>Bacteroidota</taxon>
        <taxon>Flavobacteriia</taxon>
        <taxon>Flavobacteriales</taxon>
        <taxon>Flavobacteriaceae</taxon>
        <taxon>Flavobacterium</taxon>
    </lineage>
</organism>
<evidence type="ECO:0000256" key="4">
    <source>
        <dbReference type="ARBA" id="ARBA00022832"/>
    </source>
</evidence>
<feature type="domain" description="Acyl-ACP thioesterase-like C-terminal" evidence="9">
    <location>
        <begin position="161"/>
        <end position="224"/>
    </location>
</feature>
<keyword evidence="4" id="KW-0276">Fatty acid metabolism</keyword>
<evidence type="ECO:0000313" key="10">
    <source>
        <dbReference type="EMBL" id="NYA72299.1"/>
    </source>
</evidence>
<evidence type="ECO:0000256" key="7">
    <source>
        <dbReference type="ARBA" id="ARBA00023160"/>
    </source>
</evidence>
<dbReference type="GO" id="GO:0000036">
    <property type="term" value="F:acyl carrier activity"/>
    <property type="evidence" value="ECO:0007669"/>
    <property type="project" value="TreeGrafter"/>
</dbReference>